<name>A0A348B1P3_9CREN</name>
<evidence type="ECO:0000313" key="4">
    <source>
        <dbReference type="Proteomes" id="UP000276741"/>
    </source>
</evidence>
<organism evidence="2 4">
    <name type="scientific">Sulfodiicoccus acidiphilus</name>
    <dbReference type="NCBI Taxonomy" id="1670455"/>
    <lineage>
        <taxon>Archaea</taxon>
        <taxon>Thermoproteota</taxon>
        <taxon>Thermoprotei</taxon>
        <taxon>Sulfolobales</taxon>
        <taxon>Sulfolobaceae</taxon>
        <taxon>Sulfodiicoccus</taxon>
    </lineage>
</organism>
<gene>
    <name evidence="3" type="ORF">GCM10007116_22060</name>
    <name evidence="2" type="ORF">HS1genome_0484</name>
</gene>
<reference evidence="3" key="4">
    <citation type="submission" date="2020-09" db="EMBL/GenBank/DDBJ databases">
        <authorList>
            <person name="Sun Q."/>
            <person name="Ohkuma M."/>
        </authorList>
    </citation>
    <scope>NUCLEOTIDE SEQUENCE</scope>
    <source>
        <strain evidence="3">JCM 31740</strain>
    </source>
</reference>
<dbReference type="KEGG" id="sacd:HS1genome_0484"/>
<dbReference type="EMBL" id="AP018553">
    <property type="protein sequence ID" value="BBD72095.1"/>
    <property type="molecule type" value="Genomic_DNA"/>
</dbReference>
<sequence>MARKKRDSPSKAIYVPFGVLAAVIVAFVVLGSVPHAPLQAVTGQFFKVGKGHSSKVEVYFVSWIGCPIGASLSWPLDEALGGHLFVSLHYSDPSDIQIPGLIFLSGNNSNVTFYPIYVYNEYLNASPSGQPVTGNRIDFGLNVLRQQVPPWVYDLVVKYDVNTTFNLSGKVESLADYGDHLTTVVIITGPNGTWMLLGGLTSVNAYFPQLSKMTPQELYQDLQQGELPPVLQQAEQQILQVIAEAS</sequence>
<reference evidence="3" key="1">
    <citation type="journal article" date="2014" name="Int. J. Syst. Evol. Microbiol.">
        <title>Complete genome sequence of Corynebacterium casei LMG S-19264T (=DSM 44701T), isolated from a smear-ripened cheese.</title>
        <authorList>
            <consortium name="US DOE Joint Genome Institute (JGI-PGF)"/>
            <person name="Walter F."/>
            <person name="Albersmeier A."/>
            <person name="Kalinowski J."/>
            <person name="Ruckert C."/>
        </authorList>
    </citation>
    <scope>NUCLEOTIDE SEQUENCE</scope>
    <source>
        <strain evidence="3">JCM 31740</strain>
    </source>
</reference>
<reference evidence="2" key="3">
    <citation type="journal article" date="2019" name="BMC Res. Notes">
        <title>Complete genome sequence of the Sulfodiicoccus acidiphilus strain HS-1T, the first crenarchaeon that lacks polB3, isolated from an acidic hot spring in Ohwaku-dani, Hakone, Japan.</title>
        <authorList>
            <person name="Sakai H.D."/>
            <person name="Kurosawa N."/>
        </authorList>
    </citation>
    <scope>NUCLEOTIDE SEQUENCE</scope>
    <source>
        <strain evidence="2">HS-1</strain>
    </source>
</reference>
<protein>
    <recommendedName>
        <fullName evidence="5">DUF929 domain-containing protein</fullName>
    </recommendedName>
</protein>
<dbReference type="OrthoDB" id="57485at2157"/>
<evidence type="ECO:0000313" key="3">
    <source>
        <dbReference type="EMBL" id="GGU05118.1"/>
    </source>
</evidence>
<proteinExistence type="predicted"/>
<evidence type="ECO:0000256" key="1">
    <source>
        <dbReference type="SAM" id="Phobius"/>
    </source>
</evidence>
<dbReference type="Proteomes" id="UP000616143">
    <property type="component" value="Unassembled WGS sequence"/>
</dbReference>
<dbReference type="AlphaFoldDB" id="A0A348B1P3"/>
<evidence type="ECO:0008006" key="5">
    <source>
        <dbReference type="Google" id="ProtNLM"/>
    </source>
</evidence>
<dbReference type="EMBL" id="BMQS01000032">
    <property type="protein sequence ID" value="GGU05118.1"/>
    <property type="molecule type" value="Genomic_DNA"/>
</dbReference>
<feature type="transmembrane region" description="Helical" evidence="1">
    <location>
        <begin position="12"/>
        <end position="33"/>
    </location>
</feature>
<dbReference type="GeneID" id="38665990"/>
<dbReference type="InterPro" id="IPR009272">
    <property type="entry name" value="DUF929"/>
</dbReference>
<dbReference type="Pfam" id="PF06053">
    <property type="entry name" value="DUF929"/>
    <property type="match status" value="1"/>
</dbReference>
<accession>A0A348B1P3</accession>
<keyword evidence="1" id="KW-0472">Membrane</keyword>
<keyword evidence="1" id="KW-1133">Transmembrane helix</keyword>
<dbReference type="Proteomes" id="UP000276741">
    <property type="component" value="Chromosome"/>
</dbReference>
<evidence type="ECO:0000313" key="2">
    <source>
        <dbReference type="EMBL" id="BBD72095.1"/>
    </source>
</evidence>
<keyword evidence="1" id="KW-0812">Transmembrane</keyword>
<keyword evidence="4" id="KW-1185">Reference proteome</keyword>
<reference evidence="4" key="2">
    <citation type="submission" date="2018-04" db="EMBL/GenBank/DDBJ databases">
        <title>Complete genome sequence of Sulfodiicoccus acidiphilus strain HS-1.</title>
        <authorList>
            <person name="Sakai H.D."/>
            <person name="Kurosawa N."/>
        </authorList>
    </citation>
    <scope>NUCLEOTIDE SEQUENCE [LARGE SCALE GENOMIC DNA]</scope>
    <source>
        <strain evidence="4">HS-1</strain>
    </source>
</reference>
<dbReference type="RefSeq" id="WP_126449403.1">
    <property type="nucleotide sequence ID" value="NZ_AP018553.1"/>
</dbReference>